<keyword evidence="2" id="KW-1185">Reference proteome</keyword>
<evidence type="ECO:0008006" key="3">
    <source>
        <dbReference type="Google" id="ProtNLM"/>
    </source>
</evidence>
<dbReference type="OrthoDB" id="6057352at2"/>
<dbReference type="EMBL" id="FZOQ01000031">
    <property type="protein sequence ID" value="SNT21259.1"/>
    <property type="molecule type" value="Genomic_DNA"/>
</dbReference>
<protein>
    <recommendedName>
        <fullName evidence="3">DUF3800 domain-containing protein</fullName>
    </recommendedName>
</protein>
<gene>
    <name evidence="1" type="ORF">SAMN06296052_13138</name>
</gene>
<reference evidence="2" key="1">
    <citation type="submission" date="2017-06" db="EMBL/GenBank/DDBJ databases">
        <authorList>
            <person name="Varghese N."/>
            <person name="Submissions S."/>
        </authorList>
    </citation>
    <scope>NUCLEOTIDE SEQUENCE [LARGE SCALE GENOMIC DNA]</scope>
    <source>
        <strain evidence="2">NKM1</strain>
    </source>
</reference>
<evidence type="ECO:0000313" key="2">
    <source>
        <dbReference type="Proteomes" id="UP000198432"/>
    </source>
</evidence>
<organism evidence="1 2">
    <name type="scientific">Pontibacter ummariensis</name>
    <dbReference type="NCBI Taxonomy" id="1610492"/>
    <lineage>
        <taxon>Bacteria</taxon>
        <taxon>Pseudomonadati</taxon>
        <taxon>Bacteroidota</taxon>
        <taxon>Cytophagia</taxon>
        <taxon>Cytophagales</taxon>
        <taxon>Hymenobacteraceae</taxon>
        <taxon>Pontibacter</taxon>
    </lineage>
</organism>
<proteinExistence type="predicted"/>
<accession>A0A239KUT6</accession>
<evidence type="ECO:0000313" key="1">
    <source>
        <dbReference type="EMBL" id="SNT21259.1"/>
    </source>
</evidence>
<name>A0A239KUT6_9BACT</name>
<dbReference type="AlphaFoldDB" id="A0A239KUT6"/>
<sequence>MAKVGFVSEAGSHGFKYESPASTHFSVTVVLVEEENRREVEEGLLQIWHKFFPEGKLNIHQGAIEPEKLREILAELKTLKFSFHSLLIDKRKLHQESPLQYKGTFYKFLSGLIYNNLYRTVRNLAIIANEMGSSEFMQSFRRYIQENHQVDLFSPASFTFSTGEEAIILQLAHLLGWSLNEYNAGLLAVNVQKELYAHCVGVESWPGQHVPYTVDIEEAVDYYDQAITEAAQLRARNYIMKHTGSKDPVIKCRVLFVEYLLMIFTYNYKTRFIHTYELLQHLNSYKYEHFSEHRFRSLIVGPVRDEGVLIVSSSAGYKLPCSSKDIYNFFNYYNQQIQPMLNRLNQCHKALGLATGGELNVLEEAGYTNLKKLLA</sequence>
<dbReference type="Proteomes" id="UP000198432">
    <property type="component" value="Unassembled WGS sequence"/>
</dbReference>
<dbReference type="RefSeq" id="WP_089321510.1">
    <property type="nucleotide sequence ID" value="NZ_FZOQ01000031.1"/>
</dbReference>